<evidence type="ECO:0000313" key="3">
    <source>
        <dbReference type="Proteomes" id="UP000234857"/>
    </source>
</evidence>
<accession>A0A2N5Z9H5</accession>
<sequence length="120" mass="13586">MKNRKEKKGFANFDFFFLFIIGVLIITAIFLIPQYSELKGDVGSISCSAIRTKLGKIVEQYKLENSDNDMVPDKPIDIIMLKEKNYTTGKYLYCPSGGVYMINSAGQVYCTKHNPELADQ</sequence>
<comment type="caution">
    <text evidence="2">The sequence shown here is derived from an EMBL/GenBank/DDBJ whole genome shotgun (WGS) entry which is preliminary data.</text>
</comment>
<dbReference type="Proteomes" id="UP000234857">
    <property type="component" value="Unassembled WGS sequence"/>
</dbReference>
<organism evidence="2 3">
    <name type="scientific">Muiribacterium halophilum</name>
    <dbReference type="NCBI Taxonomy" id="2053465"/>
    <lineage>
        <taxon>Bacteria</taxon>
        <taxon>Candidatus Muiribacteriota</taxon>
        <taxon>Candidatus Muiribacteriia</taxon>
        <taxon>Candidatus Muiribacteriales</taxon>
        <taxon>Candidatus Muiribacteriaceae</taxon>
        <taxon>Candidatus Muiribacterium</taxon>
    </lineage>
</organism>
<protein>
    <recommendedName>
        <fullName evidence="4">Type II secretion system protein GspG C-terminal domain-containing protein</fullName>
    </recommendedName>
</protein>
<evidence type="ECO:0008006" key="4">
    <source>
        <dbReference type="Google" id="ProtNLM"/>
    </source>
</evidence>
<dbReference type="EMBL" id="PKTG01000142">
    <property type="protein sequence ID" value="PLX15306.1"/>
    <property type="molecule type" value="Genomic_DNA"/>
</dbReference>
<proteinExistence type="predicted"/>
<evidence type="ECO:0000313" key="2">
    <source>
        <dbReference type="EMBL" id="PLX15306.1"/>
    </source>
</evidence>
<name>A0A2N5Z9H5_MUIH1</name>
<dbReference type="AlphaFoldDB" id="A0A2N5Z9H5"/>
<keyword evidence="1" id="KW-0472">Membrane</keyword>
<gene>
    <name evidence="2" type="ORF">C0601_13395</name>
</gene>
<reference evidence="2 3" key="1">
    <citation type="submission" date="2017-11" db="EMBL/GenBank/DDBJ databases">
        <title>Genome-resolved metagenomics identifies genetic mobility, metabolic interactions, and unexpected diversity in perchlorate-reducing communities.</title>
        <authorList>
            <person name="Barnum T.P."/>
            <person name="Figueroa I.A."/>
            <person name="Carlstrom C.I."/>
            <person name="Lucas L.N."/>
            <person name="Engelbrektson A.L."/>
            <person name="Coates J.D."/>
        </authorList>
    </citation>
    <scope>NUCLEOTIDE SEQUENCE [LARGE SCALE GENOMIC DNA]</scope>
    <source>
        <strain evidence="2">BM706</strain>
    </source>
</reference>
<feature type="transmembrane region" description="Helical" evidence="1">
    <location>
        <begin position="12"/>
        <end position="32"/>
    </location>
</feature>
<keyword evidence="1" id="KW-1133">Transmembrane helix</keyword>
<evidence type="ECO:0000256" key="1">
    <source>
        <dbReference type="SAM" id="Phobius"/>
    </source>
</evidence>
<keyword evidence="1" id="KW-0812">Transmembrane</keyword>